<dbReference type="Gene3D" id="1.10.10.10">
    <property type="entry name" value="Winged helix-like DNA-binding domain superfamily/Winged helix DNA-binding domain"/>
    <property type="match status" value="1"/>
</dbReference>
<dbReference type="EMBL" id="CP042997">
    <property type="protein sequence ID" value="QEH35104.1"/>
    <property type="molecule type" value="Genomic_DNA"/>
</dbReference>
<evidence type="ECO:0008006" key="4">
    <source>
        <dbReference type="Google" id="ProtNLM"/>
    </source>
</evidence>
<sequence>MSGLAFQAEAPPLRADAGGTVRVGETRLTLDLIVEQYENGMTPEDLVRAYDALALTDAYAVIAYYLRHRDEVRAYLAGRAVEAWDLRQEIEARGPRPSRAALLARRGEREGSDAPASE</sequence>
<dbReference type="InterPro" id="IPR007367">
    <property type="entry name" value="DUF433"/>
</dbReference>
<dbReference type="Proteomes" id="UP000324233">
    <property type="component" value="Chromosome"/>
</dbReference>
<dbReference type="KEGG" id="agv:OJF2_36490"/>
<dbReference type="AlphaFoldDB" id="A0A5B9W4B5"/>
<evidence type="ECO:0000313" key="2">
    <source>
        <dbReference type="EMBL" id="QEH35104.1"/>
    </source>
</evidence>
<dbReference type="InterPro" id="IPR036388">
    <property type="entry name" value="WH-like_DNA-bd_sf"/>
</dbReference>
<feature type="region of interest" description="Disordered" evidence="1">
    <location>
        <begin position="96"/>
        <end position="118"/>
    </location>
</feature>
<name>A0A5B9W4B5_9BACT</name>
<dbReference type="Pfam" id="PF04255">
    <property type="entry name" value="DUF433"/>
    <property type="match status" value="1"/>
</dbReference>
<evidence type="ECO:0000313" key="3">
    <source>
        <dbReference type="Proteomes" id="UP000324233"/>
    </source>
</evidence>
<accession>A0A5B9W4B5</accession>
<evidence type="ECO:0000256" key="1">
    <source>
        <dbReference type="SAM" id="MobiDB-lite"/>
    </source>
</evidence>
<gene>
    <name evidence="2" type="ORF">OJF2_36490</name>
</gene>
<keyword evidence="3" id="KW-1185">Reference proteome</keyword>
<dbReference type="InterPro" id="IPR009057">
    <property type="entry name" value="Homeodomain-like_sf"/>
</dbReference>
<protein>
    <recommendedName>
        <fullName evidence="4">DUF433 domain-containing protein</fullName>
    </recommendedName>
</protein>
<organism evidence="2 3">
    <name type="scientific">Aquisphaera giovannonii</name>
    <dbReference type="NCBI Taxonomy" id="406548"/>
    <lineage>
        <taxon>Bacteria</taxon>
        <taxon>Pseudomonadati</taxon>
        <taxon>Planctomycetota</taxon>
        <taxon>Planctomycetia</taxon>
        <taxon>Isosphaerales</taxon>
        <taxon>Isosphaeraceae</taxon>
        <taxon>Aquisphaera</taxon>
    </lineage>
</organism>
<reference evidence="2 3" key="1">
    <citation type="submission" date="2019-08" db="EMBL/GenBank/DDBJ databases">
        <title>Deep-cultivation of Planctomycetes and their phenomic and genomic characterization uncovers novel biology.</title>
        <authorList>
            <person name="Wiegand S."/>
            <person name="Jogler M."/>
            <person name="Boedeker C."/>
            <person name="Pinto D."/>
            <person name="Vollmers J."/>
            <person name="Rivas-Marin E."/>
            <person name="Kohn T."/>
            <person name="Peeters S.H."/>
            <person name="Heuer A."/>
            <person name="Rast P."/>
            <person name="Oberbeckmann S."/>
            <person name="Bunk B."/>
            <person name="Jeske O."/>
            <person name="Meyerdierks A."/>
            <person name="Storesund J.E."/>
            <person name="Kallscheuer N."/>
            <person name="Luecker S."/>
            <person name="Lage O.M."/>
            <person name="Pohl T."/>
            <person name="Merkel B.J."/>
            <person name="Hornburger P."/>
            <person name="Mueller R.-W."/>
            <person name="Bruemmer F."/>
            <person name="Labrenz M."/>
            <person name="Spormann A.M."/>
            <person name="Op den Camp H."/>
            <person name="Overmann J."/>
            <person name="Amann R."/>
            <person name="Jetten M.S.M."/>
            <person name="Mascher T."/>
            <person name="Medema M.H."/>
            <person name="Devos D.P."/>
            <person name="Kaster A.-K."/>
            <person name="Ovreas L."/>
            <person name="Rohde M."/>
            <person name="Galperin M.Y."/>
            <person name="Jogler C."/>
        </authorList>
    </citation>
    <scope>NUCLEOTIDE SEQUENCE [LARGE SCALE GENOMIC DNA]</scope>
    <source>
        <strain evidence="2 3">OJF2</strain>
    </source>
</reference>
<dbReference type="SUPFAM" id="SSF46689">
    <property type="entry name" value="Homeodomain-like"/>
    <property type="match status" value="1"/>
</dbReference>
<dbReference type="OrthoDB" id="292210at2"/>
<proteinExistence type="predicted"/>
<dbReference type="RefSeq" id="WP_148594945.1">
    <property type="nucleotide sequence ID" value="NZ_CP042997.1"/>
</dbReference>